<dbReference type="GO" id="GO:0071972">
    <property type="term" value="F:peptidoglycan L,D-transpeptidase activity"/>
    <property type="evidence" value="ECO:0007669"/>
    <property type="project" value="TreeGrafter"/>
</dbReference>
<feature type="domain" description="Penicillin-binding protein dimerisation" evidence="6">
    <location>
        <begin position="151"/>
        <end position="312"/>
    </location>
</feature>
<dbReference type="InterPro" id="IPR001460">
    <property type="entry name" value="PCN-bd_Tpept"/>
</dbReference>
<evidence type="ECO:0000256" key="1">
    <source>
        <dbReference type="ARBA" id="ARBA00004370"/>
    </source>
</evidence>
<dbReference type="InterPro" id="IPR036138">
    <property type="entry name" value="PBP_dimer_sf"/>
</dbReference>
<organism evidence="7 8">
    <name type="scientific">Quadrisphaera setariae</name>
    <dbReference type="NCBI Taxonomy" id="2593304"/>
    <lineage>
        <taxon>Bacteria</taxon>
        <taxon>Bacillati</taxon>
        <taxon>Actinomycetota</taxon>
        <taxon>Actinomycetes</taxon>
        <taxon>Kineosporiales</taxon>
        <taxon>Kineosporiaceae</taxon>
        <taxon>Quadrisphaera</taxon>
    </lineage>
</organism>
<evidence type="ECO:0000256" key="4">
    <source>
        <dbReference type="SAM" id="MobiDB-lite"/>
    </source>
</evidence>
<evidence type="ECO:0000259" key="6">
    <source>
        <dbReference type="Pfam" id="PF03717"/>
    </source>
</evidence>
<comment type="subcellular location">
    <subcellularLocation>
        <location evidence="1">Membrane</location>
    </subcellularLocation>
</comment>
<dbReference type="GO" id="GO:0071555">
    <property type="term" value="P:cell wall organization"/>
    <property type="evidence" value="ECO:0007669"/>
    <property type="project" value="TreeGrafter"/>
</dbReference>
<accession>A0A5C8ZM83</accession>
<keyword evidence="8" id="KW-1185">Reference proteome</keyword>
<dbReference type="InterPro" id="IPR005311">
    <property type="entry name" value="PBP_dimer"/>
</dbReference>
<evidence type="ECO:0000256" key="2">
    <source>
        <dbReference type="ARBA" id="ARBA00007171"/>
    </source>
</evidence>
<dbReference type="OrthoDB" id="5241017at2"/>
<dbReference type="GO" id="GO:0005886">
    <property type="term" value="C:plasma membrane"/>
    <property type="evidence" value="ECO:0007669"/>
    <property type="project" value="TreeGrafter"/>
</dbReference>
<dbReference type="Pfam" id="PF00905">
    <property type="entry name" value="Transpeptidase"/>
    <property type="match status" value="1"/>
</dbReference>
<sequence length="664" mass="65638">MLVASGVAVALAAGGAVTAVVWQGRERDRDDAARAAAAALAAGITAGDLGGARLVDDAGAPDAAAPEVLTTTLEGMDGLRPRVSVSSVQRDGEAATARLAVSWPVGQGWAYATEVPLRPVASGAGTWGAVFAPAVVEPSLTAGERLAVQRTPAQRGQVLGRDGAAIVADSPVVDVGVQPSRTTDPAGLAAQLAGLLDVNGDDLAQRVTSASPDAFVQVITLRRADYDAISAQLKPLPGTVFREASLPLAPTPAFARALLGRVGQATQELVDASSGRIADGDTTGLSGLQRTYDERLAGTAGTAVQAVAVKGAAQDAEQGGPRSLFTSDPVAGQPVQLSLDARVQQAADAALATATSKDAQPAAALVAVDVPSGDLLAVANTPTTGADRALDGRYPPGSTFKAVSTTALLTTGLTPDQAVPCPATATVDGRSFRNFEGEALGDVPFAVDFAQSCNTAFVGLSDRLGASDLPDAAAAVGIGGGWDAGLGVDAFTGDVPADDDPVARAAATIGQGTVLASPAAMAVAASTIARGSWTAPRLVLDPAPASAGPSADPSASASASGSTSASASTSAAQPQPDAARLAVVSDLMRRVATSGTASALADVPGAPVHAKTGTAEYGSGDAPPTHAWVIGFQGDLAFAVLVENGTSGGTTAVPVAEAFLRALA</sequence>
<dbReference type="GO" id="GO:0008658">
    <property type="term" value="F:penicillin binding"/>
    <property type="evidence" value="ECO:0007669"/>
    <property type="project" value="InterPro"/>
</dbReference>
<evidence type="ECO:0008006" key="9">
    <source>
        <dbReference type="Google" id="ProtNLM"/>
    </source>
</evidence>
<evidence type="ECO:0000256" key="3">
    <source>
        <dbReference type="ARBA" id="ARBA00023136"/>
    </source>
</evidence>
<reference evidence="7 8" key="1">
    <citation type="submission" date="2019-07" db="EMBL/GenBank/DDBJ databases">
        <title>Quadrisphaera sp. strain DD2A genome sequencing and assembly.</title>
        <authorList>
            <person name="Kim I."/>
        </authorList>
    </citation>
    <scope>NUCLEOTIDE SEQUENCE [LARGE SCALE GENOMIC DNA]</scope>
    <source>
        <strain evidence="7 8">DD2A</strain>
    </source>
</reference>
<dbReference type="InterPro" id="IPR012338">
    <property type="entry name" value="Beta-lactam/transpept-like"/>
</dbReference>
<evidence type="ECO:0000313" key="7">
    <source>
        <dbReference type="EMBL" id="TXR57910.1"/>
    </source>
</evidence>
<protein>
    <recommendedName>
        <fullName evidence="9">Cell division protein FtsI/penicillin-binding protein 2</fullName>
    </recommendedName>
</protein>
<dbReference type="SUPFAM" id="SSF56601">
    <property type="entry name" value="beta-lactamase/transpeptidase-like"/>
    <property type="match status" value="1"/>
</dbReference>
<gene>
    <name evidence="7" type="ORF">FMM08_01300</name>
</gene>
<feature type="region of interest" description="Disordered" evidence="4">
    <location>
        <begin position="544"/>
        <end position="577"/>
    </location>
</feature>
<dbReference type="Gene3D" id="3.90.1310.10">
    <property type="entry name" value="Penicillin-binding protein 2a (Domain 2)"/>
    <property type="match status" value="1"/>
</dbReference>
<evidence type="ECO:0000259" key="5">
    <source>
        <dbReference type="Pfam" id="PF00905"/>
    </source>
</evidence>
<dbReference type="EMBL" id="VKAC01000001">
    <property type="protein sequence ID" value="TXR57910.1"/>
    <property type="molecule type" value="Genomic_DNA"/>
</dbReference>
<dbReference type="InterPro" id="IPR050515">
    <property type="entry name" value="Beta-lactam/transpept"/>
</dbReference>
<dbReference type="SUPFAM" id="SSF56519">
    <property type="entry name" value="Penicillin binding protein dimerisation domain"/>
    <property type="match status" value="1"/>
</dbReference>
<dbReference type="AlphaFoldDB" id="A0A5C8ZM83"/>
<dbReference type="PANTHER" id="PTHR30627">
    <property type="entry name" value="PEPTIDOGLYCAN D,D-TRANSPEPTIDASE"/>
    <property type="match status" value="1"/>
</dbReference>
<dbReference type="Gene3D" id="3.40.710.10">
    <property type="entry name" value="DD-peptidase/beta-lactamase superfamily"/>
    <property type="match status" value="1"/>
</dbReference>
<name>A0A5C8ZM83_9ACTN</name>
<dbReference type="RefSeq" id="WP_147924521.1">
    <property type="nucleotide sequence ID" value="NZ_VKAC01000001.1"/>
</dbReference>
<dbReference type="PANTHER" id="PTHR30627:SF24">
    <property type="entry name" value="PENICILLIN-BINDING PROTEIN 4B"/>
    <property type="match status" value="1"/>
</dbReference>
<feature type="domain" description="Penicillin-binding protein transpeptidase" evidence="5">
    <location>
        <begin position="364"/>
        <end position="660"/>
    </location>
</feature>
<evidence type="ECO:0000313" key="8">
    <source>
        <dbReference type="Proteomes" id="UP000321234"/>
    </source>
</evidence>
<keyword evidence="3" id="KW-0472">Membrane</keyword>
<comment type="similarity">
    <text evidence="2">Belongs to the transpeptidase family.</text>
</comment>
<comment type="caution">
    <text evidence="7">The sequence shown here is derived from an EMBL/GenBank/DDBJ whole genome shotgun (WGS) entry which is preliminary data.</text>
</comment>
<dbReference type="Proteomes" id="UP000321234">
    <property type="component" value="Unassembled WGS sequence"/>
</dbReference>
<dbReference type="Pfam" id="PF03717">
    <property type="entry name" value="PBP_dimer"/>
    <property type="match status" value="1"/>
</dbReference>
<proteinExistence type="inferred from homology"/>